<reference evidence="2 3" key="1">
    <citation type="journal article" date="2017" name="Nat. Commun.">
        <title>Genome assembly with in vitro proximity ligation data and whole-genome triplication in lettuce.</title>
        <authorList>
            <person name="Reyes-Chin-Wo S."/>
            <person name="Wang Z."/>
            <person name="Yang X."/>
            <person name="Kozik A."/>
            <person name="Arikit S."/>
            <person name="Song C."/>
            <person name="Xia L."/>
            <person name="Froenicke L."/>
            <person name="Lavelle D.O."/>
            <person name="Truco M.J."/>
            <person name="Xia R."/>
            <person name="Zhu S."/>
            <person name="Xu C."/>
            <person name="Xu H."/>
            <person name="Xu X."/>
            <person name="Cox K."/>
            <person name="Korf I."/>
            <person name="Meyers B.C."/>
            <person name="Michelmore R.W."/>
        </authorList>
    </citation>
    <scope>NUCLEOTIDE SEQUENCE [LARGE SCALE GENOMIC DNA]</scope>
    <source>
        <strain evidence="3">cv. Salinas</strain>
        <tissue evidence="2">Seedlings</tissue>
    </source>
</reference>
<dbReference type="Proteomes" id="UP000235145">
    <property type="component" value="Unassembled WGS sequence"/>
</dbReference>
<organism evidence="2 3">
    <name type="scientific">Lactuca sativa</name>
    <name type="common">Garden lettuce</name>
    <dbReference type="NCBI Taxonomy" id="4236"/>
    <lineage>
        <taxon>Eukaryota</taxon>
        <taxon>Viridiplantae</taxon>
        <taxon>Streptophyta</taxon>
        <taxon>Embryophyta</taxon>
        <taxon>Tracheophyta</taxon>
        <taxon>Spermatophyta</taxon>
        <taxon>Magnoliopsida</taxon>
        <taxon>eudicotyledons</taxon>
        <taxon>Gunneridae</taxon>
        <taxon>Pentapetalae</taxon>
        <taxon>asterids</taxon>
        <taxon>campanulids</taxon>
        <taxon>Asterales</taxon>
        <taxon>Asteraceae</taxon>
        <taxon>Cichorioideae</taxon>
        <taxon>Cichorieae</taxon>
        <taxon>Lactucinae</taxon>
        <taxon>Lactuca</taxon>
    </lineage>
</organism>
<comment type="caution">
    <text evidence="2">The sequence shown here is derived from an EMBL/GenBank/DDBJ whole genome shotgun (WGS) entry which is preliminary data.</text>
</comment>
<feature type="region of interest" description="Disordered" evidence="1">
    <location>
        <begin position="81"/>
        <end position="125"/>
    </location>
</feature>
<evidence type="ECO:0000256" key="1">
    <source>
        <dbReference type="SAM" id="MobiDB-lite"/>
    </source>
</evidence>
<evidence type="ECO:0000313" key="2">
    <source>
        <dbReference type="EMBL" id="KAJ0218374.1"/>
    </source>
</evidence>
<accession>A0A9R1XQR6</accession>
<sequence length="125" mass="14358">MNLFSDGSSCTKVAGSRLILKSPIKEEVTYPLRFNFQDNNYPKNGLYDIRGKNLVQYVEKVKALKKEVHKLQVGTHVEIKEQTTERTKQTSIFNFPSPDQERVGRNSMNKSNRRNDSNVSNNGHE</sequence>
<keyword evidence="3" id="KW-1185">Reference proteome</keyword>
<gene>
    <name evidence="2" type="ORF">LSAT_V11C300121940</name>
</gene>
<proteinExistence type="predicted"/>
<name>A0A9R1XQR6_LACSA</name>
<protein>
    <submittedName>
        <fullName evidence="2">Uncharacterized protein</fullName>
    </submittedName>
</protein>
<dbReference type="AlphaFoldDB" id="A0A9R1XQR6"/>
<dbReference type="EMBL" id="NBSK02000003">
    <property type="protein sequence ID" value="KAJ0218374.1"/>
    <property type="molecule type" value="Genomic_DNA"/>
</dbReference>
<evidence type="ECO:0000313" key="3">
    <source>
        <dbReference type="Proteomes" id="UP000235145"/>
    </source>
</evidence>